<dbReference type="Gene3D" id="3.20.20.150">
    <property type="entry name" value="Divalent-metal-dependent TIM barrel enzymes"/>
    <property type="match status" value="1"/>
</dbReference>
<comment type="caution">
    <text evidence="1">The sequence shown here is derived from an EMBL/GenBank/DDBJ whole genome shotgun (WGS) entry which is preliminary data.</text>
</comment>
<dbReference type="InterPro" id="IPR036237">
    <property type="entry name" value="Xyl_isomerase-like_sf"/>
</dbReference>
<keyword evidence="1" id="KW-0255">Endonuclease</keyword>
<accession>A0A7W2L5S1</accession>
<dbReference type="SUPFAM" id="SSF51658">
    <property type="entry name" value="Xylose isomerase-like"/>
    <property type="match status" value="1"/>
</dbReference>
<dbReference type="RefSeq" id="WP_176515442.1">
    <property type="nucleotide sequence ID" value="NZ_JACGDG010000030.1"/>
</dbReference>
<name>A0A7W2L5S1_PSEPU</name>
<evidence type="ECO:0000313" key="2">
    <source>
        <dbReference type="Proteomes" id="UP000553948"/>
    </source>
</evidence>
<protein>
    <submittedName>
        <fullName evidence="1">AP endonuclease</fullName>
    </submittedName>
</protein>
<gene>
    <name evidence="1" type="ORF">H4C47_25055</name>
</gene>
<proteinExistence type="predicted"/>
<dbReference type="AlphaFoldDB" id="A0A7W2L5S1"/>
<keyword evidence="1" id="KW-0540">Nuclease</keyword>
<sequence length="263" mass="28063">MHKNPVSISLSSYGASVVRQRGQASFLGLLAAAGVARVELREELFDEAPDAAALSAAIQASGLECLYSSPLELWTPAGQPDPRLPAKLALAKALGAVALKVSLGHYQPHCDVASLKPWLNADGPVLLVENDQTRHGGRIAPLLHFFQQVDAQALALALALGMTFDIGNWHWQCESAAAAARQLGRWVRYVHCKAVQCEASGRLVAVAPRAADLAAWGEMFKAFAPGLVRAVEYPLVSDDLLALTRDQVAHLARLGLSKEVSHA</sequence>
<dbReference type="EMBL" id="JACGDG010000030">
    <property type="protein sequence ID" value="MBA6118982.1"/>
    <property type="molecule type" value="Genomic_DNA"/>
</dbReference>
<dbReference type="GO" id="GO:0004519">
    <property type="term" value="F:endonuclease activity"/>
    <property type="evidence" value="ECO:0007669"/>
    <property type="project" value="UniProtKB-KW"/>
</dbReference>
<evidence type="ECO:0000313" key="1">
    <source>
        <dbReference type="EMBL" id="MBA6118982.1"/>
    </source>
</evidence>
<reference evidence="1 2" key="1">
    <citation type="submission" date="2020-07" db="EMBL/GenBank/DDBJ databases">
        <title>Diversity of carbapenemase encoding genes among Pseudomonas putida group clinical isolates in a tertiary Brazilian hospital.</title>
        <authorList>
            <person name="Alberto-Lei F."/>
            <person name="Nodari C.S."/>
            <person name="Streling A.P."/>
            <person name="Paulino J.T."/>
            <person name="Bessa-Neto F.O."/>
            <person name="Cayo R."/>
            <person name="Gales A.C."/>
        </authorList>
    </citation>
    <scope>NUCLEOTIDE SEQUENCE [LARGE SCALE GENOMIC DNA]</scope>
    <source>
        <strain evidence="1 2">12464</strain>
    </source>
</reference>
<keyword evidence="1" id="KW-0378">Hydrolase</keyword>
<organism evidence="1 2">
    <name type="scientific">Pseudomonas putida</name>
    <name type="common">Arthrobacter siderocapsulatus</name>
    <dbReference type="NCBI Taxonomy" id="303"/>
    <lineage>
        <taxon>Bacteria</taxon>
        <taxon>Pseudomonadati</taxon>
        <taxon>Pseudomonadota</taxon>
        <taxon>Gammaproteobacteria</taxon>
        <taxon>Pseudomonadales</taxon>
        <taxon>Pseudomonadaceae</taxon>
        <taxon>Pseudomonas</taxon>
    </lineage>
</organism>
<dbReference type="Proteomes" id="UP000553948">
    <property type="component" value="Unassembled WGS sequence"/>
</dbReference>